<dbReference type="AlphaFoldDB" id="A0A2W5ERV9"/>
<dbReference type="SMART" id="SM00304">
    <property type="entry name" value="HAMP"/>
    <property type="match status" value="1"/>
</dbReference>
<dbReference type="InterPro" id="IPR003661">
    <property type="entry name" value="HisK_dim/P_dom"/>
</dbReference>
<evidence type="ECO:0000256" key="12">
    <source>
        <dbReference type="SAM" id="Phobius"/>
    </source>
</evidence>
<dbReference type="CDD" id="cd00130">
    <property type="entry name" value="PAS"/>
    <property type="match status" value="1"/>
</dbReference>
<evidence type="ECO:0000313" key="16">
    <source>
        <dbReference type="EMBL" id="PZP44050.1"/>
    </source>
</evidence>
<dbReference type="GO" id="GO:0005524">
    <property type="term" value="F:ATP binding"/>
    <property type="evidence" value="ECO:0007669"/>
    <property type="project" value="UniProtKB-KW"/>
</dbReference>
<evidence type="ECO:0000259" key="13">
    <source>
        <dbReference type="PROSITE" id="PS50109"/>
    </source>
</evidence>
<dbReference type="SUPFAM" id="SSF158472">
    <property type="entry name" value="HAMP domain-like"/>
    <property type="match status" value="1"/>
</dbReference>
<evidence type="ECO:0000256" key="10">
    <source>
        <dbReference type="ARBA" id="ARBA00023012"/>
    </source>
</evidence>
<reference evidence="16 17" key="1">
    <citation type="submission" date="2017-11" db="EMBL/GenBank/DDBJ databases">
        <title>Infants hospitalized years apart are colonized by the same room-sourced microbial strains.</title>
        <authorList>
            <person name="Brooks B."/>
            <person name="Olm M.R."/>
            <person name="Firek B.A."/>
            <person name="Baker R."/>
            <person name="Thomas B.C."/>
            <person name="Morowitz M.J."/>
            <person name="Banfield J.F."/>
        </authorList>
    </citation>
    <scope>NUCLEOTIDE SEQUENCE [LARGE SCALE GENOMIC DNA]</scope>
    <source>
        <strain evidence="16">S2_009_000_R2_76</strain>
    </source>
</reference>
<evidence type="ECO:0000256" key="1">
    <source>
        <dbReference type="ARBA" id="ARBA00000085"/>
    </source>
</evidence>
<dbReference type="Pfam" id="PF00989">
    <property type="entry name" value="PAS"/>
    <property type="match status" value="1"/>
</dbReference>
<dbReference type="PROSITE" id="PS50109">
    <property type="entry name" value="HIS_KIN"/>
    <property type="match status" value="1"/>
</dbReference>
<dbReference type="InterPro" id="IPR036097">
    <property type="entry name" value="HisK_dim/P_sf"/>
</dbReference>
<dbReference type="NCBIfam" id="TIGR00229">
    <property type="entry name" value="sensory_box"/>
    <property type="match status" value="1"/>
</dbReference>
<dbReference type="GO" id="GO:0006355">
    <property type="term" value="P:regulation of DNA-templated transcription"/>
    <property type="evidence" value="ECO:0007669"/>
    <property type="project" value="InterPro"/>
</dbReference>
<dbReference type="InterPro" id="IPR003660">
    <property type="entry name" value="HAMP_dom"/>
</dbReference>
<dbReference type="Gene3D" id="6.10.340.10">
    <property type="match status" value="1"/>
</dbReference>
<evidence type="ECO:0000256" key="5">
    <source>
        <dbReference type="ARBA" id="ARBA00022692"/>
    </source>
</evidence>
<dbReference type="InterPro" id="IPR013767">
    <property type="entry name" value="PAS_fold"/>
</dbReference>
<dbReference type="SUPFAM" id="SSF47384">
    <property type="entry name" value="Homodimeric domain of signal transducing histidine kinase"/>
    <property type="match status" value="1"/>
</dbReference>
<keyword evidence="5 12" id="KW-0812">Transmembrane</keyword>
<dbReference type="InterPro" id="IPR050351">
    <property type="entry name" value="BphY/WalK/GraS-like"/>
</dbReference>
<dbReference type="GO" id="GO:0000156">
    <property type="term" value="F:phosphorelay response regulator activity"/>
    <property type="evidence" value="ECO:0007669"/>
    <property type="project" value="TreeGrafter"/>
</dbReference>
<keyword evidence="4" id="KW-0808">Transferase</keyword>
<keyword evidence="10" id="KW-0902">Two-component regulatory system</keyword>
<comment type="subcellular location">
    <subcellularLocation>
        <location evidence="2">Membrane</location>
        <topology evidence="2">Multi-pass membrane protein</topology>
    </subcellularLocation>
</comment>
<dbReference type="GO" id="GO:0000155">
    <property type="term" value="F:phosphorelay sensor kinase activity"/>
    <property type="evidence" value="ECO:0007669"/>
    <property type="project" value="InterPro"/>
</dbReference>
<comment type="caution">
    <text evidence="16">The sequence shown here is derived from an EMBL/GenBank/DDBJ whole genome shotgun (WGS) entry which is preliminary data.</text>
</comment>
<feature type="transmembrane region" description="Helical" evidence="12">
    <location>
        <begin position="7"/>
        <end position="29"/>
    </location>
</feature>
<dbReference type="Gene3D" id="3.30.450.20">
    <property type="entry name" value="PAS domain"/>
    <property type="match status" value="1"/>
</dbReference>
<name>A0A2W5ERV9_9SPHI</name>
<protein>
    <recommendedName>
        <fullName evidence="3">histidine kinase</fullName>
        <ecNumber evidence="3">2.7.13.3</ecNumber>
    </recommendedName>
</protein>
<keyword evidence="11 12" id="KW-0472">Membrane</keyword>
<organism evidence="16 17">
    <name type="scientific">Pseudopedobacter saltans</name>
    <dbReference type="NCBI Taxonomy" id="151895"/>
    <lineage>
        <taxon>Bacteria</taxon>
        <taxon>Pseudomonadati</taxon>
        <taxon>Bacteroidota</taxon>
        <taxon>Sphingobacteriia</taxon>
        <taxon>Sphingobacteriales</taxon>
        <taxon>Sphingobacteriaceae</taxon>
        <taxon>Pseudopedobacter</taxon>
    </lineage>
</organism>
<dbReference type="Gene3D" id="1.10.287.130">
    <property type="match status" value="1"/>
</dbReference>
<dbReference type="SUPFAM" id="SSF55785">
    <property type="entry name" value="PYP-like sensor domain (PAS domain)"/>
    <property type="match status" value="1"/>
</dbReference>
<dbReference type="SMART" id="SM00091">
    <property type="entry name" value="PAS"/>
    <property type="match status" value="1"/>
</dbReference>
<keyword evidence="8" id="KW-0067">ATP-binding</keyword>
<dbReference type="EC" id="2.7.13.3" evidence="3"/>
<dbReference type="CDD" id="cd00082">
    <property type="entry name" value="HisKA"/>
    <property type="match status" value="1"/>
</dbReference>
<evidence type="ECO:0000256" key="9">
    <source>
        <dbReference type="ARBA" id="ARBA00022989"/>
    </source>
</evidence>
<evidence type="ECO:0000256" key="4">
    <source>
        <dbReference type="ARBA" id="ARBA00022679"/>
    </source>
</evidence>
<dbReference type="InterPro" id="IPR005467">
    <property type="entry name" value="His_kinase_dom"/>
</dbReference>
<keyword evidence="6" id="KW-0547">Nucleotide-binding</keyword>
<dbReference type="Pfam" id="PF00512">
    <property type="entry name" value="HisKA"/>
    <property type="match status" value="1"/>
</dbReference>
<dbReference type="PROSITE" id="PS50112">
    <property type="entry name" value="PAS"/>
    <property type="match status" value="1"/>
</dbReference>
<dbReference type="PANTHER" id="PTHR42878">
    <property type="entry name" value="TWO-COMPONENT HISTIDINE KINASE"/>
    <property type="match status" value="1"/>
</dbReference>
<dbReference type="PANTHER" id="PTHR42878:SF7">
    <property type="entry name" value="SENSOR HISTIDINE KINASE GLRK"/>
    <property type="match status" value="1"/>
</dbReference>
<dbReference type="GO" id="GO:0016020">
    <property type="term" value="C:membrane"/>
    <property type="evidence" value="ECO:0007669"/>
    <property type="project" value="UniProtKB-SubCell"/>
</dbReference>
<evidence type="ECO:0000256" key="2">
    <source>
        <dbReference type="ARBA" id="ARBA00004141"/>
    </source>
</evidence>
<dbReference type="Proteomes" id="UP000249645">
    <property type="component" value="Unassembled WGS sequence"/>
</dbReference>
<keyword evidence="9 12" id="KW-1133">Transmembrane helix</keyword>
<feature type="domain" description="HAMP" evidence="15">
    <location>
        <begin position="161"/>
        <end position="213"/>
    </location>
</feature>
<sequence length="444" mass="50362">MKIKVKLTVWVGLLFAMIVALSIISAVYINRLKSDTANILVSNYNSLEYSRKMLDALDKMHMDSLQGVKQFLHFINLERNNLTEKGENLYSDNILQQVSDIKTNELNIHKNIYGIMDVNMKAITKKSELAQRTANEATTIIIITGTLCFVIAFTLLFNLPSNIADPIKELTTSIQQIAAHNYEERVHFEQHNEFGILAKSFNAMAMKLEEYSSSSVSKLLIEKKRIETLIDKMQDPVLGIDQDYKILFANEKALQVTGLKRENIIGENVQKISMINDLLRTLVKDLFQGKENSNKIEPIKIFFEGKESYFEKETISIDIVPTGEKEIKNAGYFVLLRNITPFKELDLAKTNFIANVSHELKTPIASIKMGADLLLGDAHQNENDQILIKGINEDADRLLKITGELLNLTQAESGNIQIRKANYPLDEILEYAFDTVKVSARQKN</sequence>
<dbReference type="CDD" id="cd06225">
    <property type="entry name" value="HAMP"/>
    <property type="match status" value="1"/>
</dbReference>
<accession>A0A2W5ERV9</accession>
<feature type="non-terminal residue" evidence="16">
    <location>
        <position position="444"/>
    </location>
</feature>
<evidence type="ECO:0000256" key="8">
    <source>
        <dbReference type="ARBA" id="ARBA00022840"/>
    </source>
</evidence>
<dbReference type="PROSITE" id="PS50885">
    <property type="entry name" value="HAMP"/>
    <property type="match status" value="1"/>
</dbReference>
<gene>
    <name evidence="16" type="ORF">DI598_14940</name>
</gene>
<keyword evidence="7 16" id="KW-0418">Kinase</keyword>
<dbReference type="InterPro" id="IPR035965">
    <property type="entry name" value="PAS-like_dom_sf"/>
</dbReference>
<dbReference type="Pfam" id="PF00672">
    <property type="entry name" value="HAMP"/>
    <property type="match status" value="1"/>
</dbReference>
<feature type="domain" description="Histidine kinase" evidence="13">
    <location>
        <begin position="355"/>
        <end position="444"/>
    </location>
</feature>
<dbReference type="GO" id="GO:0007234">
    <property type="term" value="P:osmosensory signaling via phosphorelay pathway"/>
    <property type="evidence" value="ECO:0007669"/>
    <property type="project" value="TreeGrafter"/>
</dbReference>
<proteinExistence type="predicted"/>
<dbReference type="GO" id="GO:0030295">
    <property type="term" value="F:protein kinase activator activity"/>
    <property type="evidence" value="ECO:0007669"/>
    <property type="project" value="TreeGrafter"/>
</dbReference>
<comment type="catalytic activity">
    <reaction evidence="1">
        <text>ATP + protein L-histidine = ADP + protein N-phospho-L-histidine.</text>
        <dbReference type="EC" id="2.7.13.3"/>
    </reaction>
</comment>
<evidence type="ECO:0000313" key="17">
    <source>
        <dbReference type="Proteomes" id="UP000249645"/>
    </source>
</evidence>
<dbReference type="SMART" id="SM00388">
    <property type="entry name" value="HisKA"/>
    <property type="match status" value="1"/>
</dbReference>
<evidence type="ECO:0000256" key="11">
    <source>
        <dbReference type="ARBA" id="ARBA00023136"/>
    </source>
</evidence>
<evidence type="ECO:0000256" key="7">
    <source>
        <dbReference type="ARBA" id="ARBA00022777"/>
    </source>
</evidence>
<dbReference type="InterPro" id="IPR000014">
    <property type="entry name" value="PAS"/>
</dbReference>
<dbReference type="EMBL" id="QFOI01000334">
    <property type="protein sequence ID" value="PZP44050.1"/>
    <property type="molecule type" value="Genomic_DNA"/>
</dbReference>
<evidence type="ECO:0000256" key="3">
    <source>
        <dbReference type="ARBA" id="ARBA00012438"/>
    </source>
</evidence>
<feature type="domain" description="PAS" evidence="14">
    <location>
        <begin position="222"/>
        <end position="279"/>
    </location>
</feature>
<evidence type="ECO:0000256" key="6">
    <source>
        <dbReference type="ARBA" id="ARBA00022741"/>
    </source>
</evidence>
<feature type="transmembrane region" description="Helical" evidence="12">
    <location>
        <begin position="137"/>
        <end position="159"/>
    </location>
</feature>
<evidence type="ECO:0000259" key="15">
    <source>
        <dbReference type="PROSITE" id="PS50885"/>
    </source>
</evidence>
<evidence type="ECO:0000259" key="14">
    <source>
        <dbReference type="PROSITE" id="PS50112"/>
    </source>
</evidence>